<feature type="compositionally biased region" description="Polar residues" evidence="1">
    <location>
        <begin position="383"/>
        <end position="398"/>
    </location>
</feature>
<proteinExistence type="predicted"/>
<dbReference type="Proteomes" id="UP000623250">
    <property type="component" value="Unassembled WGS sequence"/>
</dbReference>
<keyword evidence="2" id="KW-1133">Transmembrane helix</keyword>
<dbReference type="RefSeq" id="WP_037234268.1">
    <property type="nucleotide sequence ID" value="NZ_JAEMUK010000009.1"/>
</dbReference>
<dbReference type="Gene3D" id="1.25.40.10">
    <property type="entry name" value="Tetratricopeptide repeat domain"/>
    <property type="match status" value="1"/>
</dbReference>
<feature type="region of interest" description="Disordered" evidence="1">
    <location>
        <begin position="367"/>
        <end position="401"/>
    </location>
</feature>
<keyword evidence="2" id="KW-0472">Membrane</keyword>
<dbReference type="InterPro" id="IPR011990">
    <property type="entry name" value="TPR-like_helical_dom_sf"/>
</dbReference>
<protein>
    <submittedName>
        <fullName evidence="3">Sel1 repeat family protein</fullName>
    </submittedName>
</protein>
<sequence>MISLRRTFQDLKGDERVSIDMAGQDNVKKGRLENGDLDVENTRDKRAAWDIALDGDSSATFRGDNATSPAERSPNQEQTAPSALDDGGDAETQLYAYLERMRAPRPKGFPPMDELTSRLGEFSLPYTAEAAHSEPHARAGATSAPRQTAELAWFEQKFTELKSAFARQEADKSEIVSINEKLAEIIARVDRLADAMPGEQTMVAVETKLQDLSRSLDATRKQTASDAERIARAAKEILAATGRAEVARQGFEAAARHTVKELGQTVAVAASRAAVVTAEHIAAALHETGDVGGIGRVENELRALNAQSRETGDRTAAALERVHDTLRMFLERDQLGERIHAGITAPASTPASAPAQKRRAGVHMPIASGAPAYTRPGAEFGTEPTQKPQLGSITSRSAPRTDANLLRSLEEADRRMLAGGYQAGADGDAKQPQPTSKAPLFSDEDKTLPLIGLSIVAIVLLIASAVLYYLHSQAKRPAAQMPVTEQTDIALTATPLETQPLLAPKTSNANAQHRAAASKSAGTTHFLPSLLSASDQDGEPLKNEDLQELTNAASRGDREAQFRIASRFLREENGQSDPATASRWLARAAEQGHAESQFVLASLYERGAGVPKNEDQAVGLYRRAAAAGHVRAMHNLAVLLTAHETPEDYKQAAALFTAAAQAGVTDSQFNLALLYERGLGLAKDYQKAFFWYEVASREGDKDAIRAAERVKHLLSAAEMQAAQEKAGTWQPLVQQSPRVANGAGRG</sequence>
<feature type="region of interest" description="Disordered" evidence="1">
    <location>
        <begin position="422"/>
        <end position="442"/>
    </location>
</feature>
<keyword evidence="4" id="KW-1185">Reference proteome</keyword>
<dbReference type="InterPro" id="IPR052945">
    <property type="entry name" value="Mitotic_Regulator"/>
</dbReference>
<accession>A0A8I1GGI2</accession>
<dbReference type="SMART" id="SM00671">
    <property type="entry name" value="SEL1"/>
    <property type="match status" value="4"/>
</dbReference>
<dbReference type="AlphaFoldDB" id="A0A8I1GGI2"/>
<dbReference type="Pfam" id="PF08238">
    <property type="entry name" value="Sel1"/>
    <property type="match status" value="4"/>
</dbReference>
<organism evidence="3 4">
    <name type="scientific">Rhodomicrobium udaipurense</name>
    <dbReference type="NCBI Taxonomy" id="1202716"/>
    <lineage>
        <taxon>Bacteria</taxon>
        <taxon>Pseudomonadati</taxon>
        <taxon>Pseudomonadota</taxon>
        <taxon>Alphaproteobacteria</taxon>
        <taxon>Hyphomicrobiales</taxon>
        <taxon>Hyphomicrobiaceae</taxon>
        <taxon>Rhodomicrobium</taxon>
    </lineage>
</organism>
<dbReference type="PANTHER" id="PTHR43628:SF1">
    <property type="entry name" value="CHITIN SYNTHASE REGULATORY FACTOR 2-RELATED"/>
    <property type="match status" value="1"/>
</dbReference>
<evidence type="ECO:0000313" key="4">
    <source>
        <dbReference type="Proteomes" id="UP000623250"/>
    </source>
</evidence>
<dbReference type="PANTHER" id="PTHR43628">
    <property type="entry name" value="ACTIVATOR OF C KINASE PROTEIN 1-RELATED"/>
    <property type="match status" value="1"/>
</dbReference>
<keyword evidence="2" id="KW-0812">Transmembrane</keyword>
<reference evidence="3 4" key="1">
    <citation type="submission" date="2020-12" db="EMBL/GenBank/DDBJ databases">
        <title>Revised draft genomes of Rhodomicrobium vannielii ATCC 17100 and Rhodomicrobium udaipurense JA643.</title>
        <authorList>
            <person name="Conners E.M."/>
            <person name="Davenport E.J."/>
            <person name="Bose A."/>
        </authorList>
    </citation>
    <scope>NUCLEOTIDE SEQUENCE [LARGE SCALE GENOMIC DNA]</scope>
    <source>
        <strain evidence="3 4">JA643</strain>
    </source>
</reference>
<evidence type="ECO:0000256" key="2">
    <source>
        <dbReference type="SAM" id="Phobius"/>
    </source>
</evidence>
<dbReference type="EMBL" id="JAEMUK010000009">
    <property type="protein sequence ID" value="MBJ7542930.1"/>
    <property type="molecule type" value="Genomic_DNA"/>
</dbReference>
<gene>
    <name evidence="3" type="ORF">JDN41_05090</name>
</gene>
<feature type="region of interest" description="Disordered" evidence="1">
    <location>
        <begin position="50"/>
        <end position="88"/>
    </location>
</feature>
<comment type="caution">
    <text evidence="3">The sequence shown here is derived from an EMBL/GenBank/DDBJ whole genome shotgun (WGS) entry which is preliminary data.</text>
</comment>
<evidence type="ECO:0000256" key="1">
    <source>
        <dbReference type="SAM" id="MobiDB-lite"/>
    </source>
</evidence>
<feature type="transmembrane region" description="Helical" evidence="2">
    <location>
        <begin position="448"/>
        <end position="470"/>
    </location>
</feature>
<feature type="compositionally biased region" description="Polar residues" evidence="1">
    <location>
        <begin position="57"/>
        <end position="81"/>
    </location>
</feature>
<evidence type="ECO:0000313" key="3">
    <source>
        <dbReference type="EMBL" id="MBJ7542930.1"/>
    </source>
</evidence>
<name>A0A8I1GGI2_9HYPH</name>
<dbReference type="InterPro" id="IPR006597">
    <property type="entry name" value="Sel1-like"/>
</dbReference>
<dbReference type="SUPFAM" id="SSF81901">
    <property type="entry name" value="HCP-like"/>
    <property type="match status" value="1"/>
</dbReference>
<feature type="region of interest" description="Disordered" evidence="1">
    <location>
        <begin position="726"/>
        <end position="746"/>
    </location>
</feature>